<gene>
    <name evidence="2" type="ORF">KFL_000170310</name>
</gene>
<feature type="region of interest" description="Disordered" evidence="1">
    <location>
        <begin position="937"/>
        <end position="962"/>
    </location>
</feature>
<feature type="compositionally biased region" description="Polar residues" evidence="1">
    <location>
        <begin position="12"/>
        <end position="21"/>
    </location>
</feature>
<dbReference type="InterPro" id="IPR052270">
    <property type="entry name" value="CACF_protein"/>
</dbReference>
<dbReference type="Proteomes" id="UP000054558">
    <property type="component" value="Unassembled WGS sequence"/>
</dbReference>
<dbReference type="PANTHER" id="PTHR22028:SF9">
    <property type="entry name" value="SFI1 SPINDLE BODY DOMAIN-CONTAINING PROTEIN"/>
    <property type="match status" value="1"/>
</dbReference>
<keyword evidence="3" id="KW-1185">Reference proteome</keyword>
<dbReference type="STRING" id="105231.A0A1Y1HJH2"/>
<feature type="region of interest" description="Disordered" evidence="1">
    <location>
        <begin position="1029"/>
        <end position="1135"/>
    </location>
</feature>
<reference evidence="2 3" key="1">
    <citation type="journal article" date="2014" name="Nat. Commun.">
        <title>Klebsormidium flaccidum genome reveals primary factors for plant terrestrial adaptation.</title>
        <authorList>
            <person name="Hori K."/>
            <person name="Maruyama F."/>
            <person name="Fujisawa T."/>
            <person name="Togashi T."/>
            <person name="Yamamoto N."/>
            <person name="Seo M."/>
            <person name="Sato S."/>
            <person name="Yamada T."/>
            <person name="Mori H."/>
            <person name="Tajima N."/>
            <person name="Moriyama T."/>
            <person name="Ikeuchi M."/>
            <person name="Watanabe M."/>
            <person name="Wada H."/>
            <person name="Kobayashi K."/>
            <person name="Saito M."/>
            <person name="Masuda T."/>
            <person name="Sasaki-Sekimoto Y."/>
            <person name="Mashiguchi K."/>
            <person name="Awai K."/>
            <person name="Shimojima M."/>
            <person name="Masuda S."/>
            <person name="Iwai M."/>
            <person name="Nobusawa T."/>
            <person name="Narise T."/>
            <person name="Kondo S."/>
            <person name="Saito H."/>
            <person name="Sato R."/>
            <person name="Murakawa M."/>
            <person name="Ihara Y."/>
            <person name="Oshima-Yamada Y."/>
            <person name="Ohtaka K."/>
            <person name="Satoh M."/>
            <person name="Sonobe K."/>
            <person name="Ishii M."/>
            <person name="Ohtani R."/>
            <person name="Kanamori-Sato M."/>
            <person name="Honoki R."/>
            <person name="Miyazaki D."/>
            <person name="Mochizuki H."/>
            <person name="Umetsu J."/>
            <person name="Higashi K."/>
            <person name="Shibata D."/>
            <person name="Kamiya Y."/>
            <person name="Sato N."/>
            <person name="Nakamura Y."/>
            <person name="Tabata S."/>
            <person name="Ida S."/>
            <person name="Kurokawa K."/>
            <person name="Ohta H."/>
        </authorList>
    </citation>
    <scope>NUCLEOTIDE SEQUENCE [LARGE SCALE GENOMIC DNA]</scope>
    <source>
        <strain evidence="2 3">NIES-2285</strain>
    </source>
</reference>
<sequence length="1343" mass="151978">MTIHGGDVAPIASSTHGSKQRAQVVVTKAPTRVKSGPLKGNLQLPKEPQGILAVPVKTGPKSQPVALGPTALRLIEEEKRAVRRHRKRLAKIVVDQWRYFAQKALLALEFRRRVLDRRKHQCWVAWREAVSTRRLKWTLQARAVARRRLTLERQVWARWVAHVQTQKQYQKAAARLLWMDARRLYSTAFTALKAHRTASLVKRQATAIALSHWRRATLSRFLASWRTASEAGQQKLAQRVEALQRWAAWRKRSVLNAWRQVIKTQKKYRGISQRLAEKRVKGQKAEVLMQWRAALVQKRADDAKLDRAYAFQYMYIVRTVIRWWALFVAQRKERRVEKECAMGSAAEHAERQLARRGYAAWRYYVEGRRRKVVALDMAEAANLLRIKTLVVRSWLKYHQRKQVLKDNTACAREFADFQLQYKAVLALKLHVQHKRSQEQHSIIAGRHWVRHMKRAAFTKWRSAAGAAVLEREATEEMLEEKKMVIVRAWQRDFSLSRALYGWRLYVASQRHSRHQNRKAAHFLRSKLFRKAFAALAAHVAKRRRKEQLKRSADEAYRKQLLRRMLCVHWREALSQAAAKREAYSCAEAFRNTRLERVSLEVWRVRTAKWALKSEAVRRAAVHHEGVLLGRALRAWKERLAFWRGKRTAEEKRVRASRRELGGLVAARVFAAWIEQHDRRLVRKLTSARARGHYREVYERRGLAVWRAWLVEQKRKRNAWQRAEQLSGKLLERRAVAAWREFVGVQRRKKERQAWALRVWSRRMQRLAFQAWTSYLVERRAKSAATTSADRLYQSRLVHVVASHWLAKTRRRQQLRLQIALEKQALTSIAQLARVAPYARRWRHLARMRRAEREGSRHRALLDGWAARNVSAGWRSLPKTGPFGGGMGLRRGDVSMTTAPAVQKEALAASATLAHLREVAQTPAKAVFAVKSDPPVTVASPPLNVPPAERTAEPASASVSARGTGPVSSVVERITASIASGASVLDALPPWARAHSRPPPRRPNHLLTAGKLRAPAGVYSATAADTVRIGSEAERPALDRRQRTGAEETVLLDSEIGRNRPGFGGKSESGAGSKSSVPRVSFSPTDHTPASSQATRAESFPPGGGGASDGREEMRTPEFVRPGGTDPGPLPEGPSAHETYRRVAVSRQLVLGASGEVESKVTGRVDGGTSATEVLSGRPFRRNVNILGEVNARGINAQERGPEDLFSRAVKPEDTRPVLPGAIVPVGGLTSNARVIAQEVTWMEAVLRDFDDLKAQSSECSKSLDALRKAVDPNKSTLELGGMGFHSGPSSAEKLGRAERIWELEQRHAALELRKKLQLPMVKAVAERIRSMALDSLETALSLG</sequence>
<evidence type="ECO:0000256" key="1">
    <source>
        <dbReference type="SAM" id="MobiDB-lite"/>
    </source>
</evidence>
<feature type="compositionally biased region" description="Polar residues" evidence="1">
    <location>
        <begin position="1081"/>
        <end position="1095"/>
    </location>
</feature>
<feature type="region of interest" description="Disordered" evidence="1">
    <location>
        <begin position="1"/>
        <end position="30"/>
    </location>
</feature>
<dbReference type="OrthoDB" id="195843at2759"/>
<proteinExistence type="predicted"/>
<evidence type="ECO:0008006" key="4">
    <source>
        <dbReference type="Google" id="ProtNLM"/>
    </source>
</evidence>
<feature type="compositionally biased region" description="Basic and acidic residues" evidence="1">
    <location>
        <begin position="1030"/>
        <end position="1045"/>
    </location>
</feature>
<dbReference type="PANTHER" id="PTHR22028">
    <property type="entry name" value="SFI1 SPINDLE BODY DOMAIN-CONTAINING PROTEIN-RELATED"/>
    <property type="match status" value="1"/>
</dbReference>
<name>A0A1Y1HJH2_KLENI</name>
<protein>
    <recommendedName>
        <fullName evidence="4">Sfi1 spindle body domain-containing protein</fullName>
    </recommendedName>
</protein>
<dbReference type="OMA" id="AYSRECE"/>
<evidence type="ECO:0000313" key="2">
    <source>
        <dbReference type="EMBL" id="GAQ78685.1"/>
    </source>
</evidence>
<accession>A0A1Y1HJH2</accession>
<organism evidence="2 3">
    <name type="scientific">Klebsormidium nitens</name>
    <name type="common">Green alga</name>
    <name type="synonym">Ulothrix nitens</name>
    <dbReference type="NCBI Taxonomy" id="105231"/>
    <lineage>
        <taxon>Eukaryota</taxon>
        <taxon>Viridiplantae</taxon>
        <taxon>Streptophyta</taxon>
        <taxon>Klebsormidiophyceae</taxon>
        <taxon>Klebsormidiales</taxon>
        <taxon>Klebsormidiaceae</taxon>
        <taxon>Klebsormidium</taxon>
    </lineage>
</organism>
<dbReference type="EMBL" id="DF236966">
    <property type="protein sequence ID" value="GAQ78685.1"/>
    <property type="molecule type" value="Genomic_DNA"/>
</dbReference>
<feature type="compositionally biased region" description="Basic and acidic residues" evidence="1">
    <location>
        <begin position="1108"/>
        <end position="1117"/>
    </location>
</feature>
<evidence type="ECO:0000313" key="3">
    <source>
        <dbReference type="Proteomes" id="UP000054558"/>
    </source>
</evidence>